<evidence type="ECO:0000313" key="2">
    <source>
        <dbReference type="EMBL" id="KRT53699.1"/>
    </source>
</evidence>
<reference evidence="4 5" key="1">
    <citation type="submission" date="2015-11" db="EMBL/GenBank/DDBJ databases">
        <title>The genome of Candidatus Endoriftia persephone in Ridgeia piscesae and population structure of the North Eastern Pacific vestimentiferan symbionts.</title>
        <authorList>
            <person name="Perez M."/>
            <person name="Juniper K.S."/>
        </authorList>
    </citation>
    <scope>NUCLEOTIDE SEQUENCE [LARGE SCALE GENOMIC DNA]</scope>
    <source>
        <strain evidence="3">Ind10</strain>
        <strain evidence="2">Ind11</strain>
    </source>
</reference>
<dbReference type="Proteomes" id="UP000051276">
    <property type="component" value="Unassembled WGS sequence"/>
</dbReference>
<dbReference type="EMBL" id="LDXT01000095">
    <property type="protein sequence ID" value="KRT53699.1"/>
    <property type="molecule type" value="Genomic_DNA"/>
</dbReference>
<evidence type="ECO:0000256" key="1">
    <source>
        <dbReference type="SAM" id="SignalP"/>
    </source>
</evidence>
<sequence length="232" mass="26369">MLKKTTLSVALSLLWSLSAGTIAAEEVAEPASTVGEMSQVQTNATADDASEAAVTPPVTDNWEARWEARTKRYEMLRKRALESGVMLPNRPPWEEHRGMMPEWTSMEERMQRMEKLRDMSPEERDAYRNERYQEMRERAAAMGREMPETPPWKAREDAWAAAEAEWKKHQEVIDGMTPEQQAACRAMKRRHMRGGRGGWGPMMHGPGMGRGNPQGFGPGPYGAINNFWSPDY</sequence>
<evidence type="ECO:0000313" key="3">
    <source>
        <dbReference type="EMBL" id="KRT57066.1"/>
    </source>
</evidence>
<feature type="signal peptide" evidence="1">
    <location>
        <begin position="1"/>
        <end position="23"/>
    </location>
</feature>
<keyword evidence="5" id="KW-1185">Reference proteome</keyword>
<evidence type="ECO:0000313" key="4">
    <source>
        <dbReference type="Proteomes" id="UP000051276"/>
    </source>
</evidence>
<accession>A0A0T5YSS0</accession>
<gene>
    <name evidence="2" type="ORF">Ga0074115_10130</name>
    <name evidence="3" type="ORF">Ga0076813_10839</name>
</gene>
<dbReference type="RefSeq" id="WP_232432824.1">
    <property type="nucleotide sequence ID" value="NZ_KQ556882.1"/>
</dbReference>
<organism evidence="2 5">
    <name type="scientific">endosymbiont of Ridgeia piscesae</name>
    <dbReference type="NCBI Taxonomy" id="54398"/>
    <lineage>
        <taxon>Bacteria</taxon>
        <taxon>Pseudomonadati</taxon>
        <taxon>Pseudomonadota</taxon>
        <taxon>Gammaproteobacteria</taxon>
        <taxon>sulfur-oxidizing symbionts</taxon>
    </lineage>
</organism>
<evidence type="ECO:0008006" key="6">
    <source>
        <dbReference type="Google" id="ProtNLM"/>
    </source>
</evidence>
<dbReference type="STRING" id="54398.Ga0074115_10130"/>
<keyword evidence="1" id="KW-0732">Signal</keyword>
<dbReference type="AlphaFoldDB" id="A0A0T5YSS0"/>
<proteinExistence type="predicted"/>
<dbReference type="Proteomes" id="UP000051634">
    <property type="component" value="Unassembled WGS sequence"/>
</dbReference>
<name>A0A0T5YSS0_9GAMM</name>
<comment type="caution">
    <text evidence="2">The sequence shown here is derived from an EMBL/GenBank/DDBJ whole genome shotgun (WGS) entry which is preliminary data.</text>
</comment>
<evidence type="ECO:0000313" key="5">
    <source>
        <dbReference type="Proteomes" id="UP000051634"/>
    </source>
</evidence>
<feature type="chain" id="PRO_5007432498" description="LTXXQ motif family protein" evidence="1">
    <location>
        <begin position="24"/>
        <end position="232"/>
    </location>
</feature>
<dbReference type="EMBL" id="LMXI01000611">
    <property type="protein sequence ID" value="KRT57066.1"/>
    <property type="molecule type" value="Genomic_DNA"/>
</dbReference>
<protein>
    <recommendedName>
        <fullName evidence="6">LTXXQ motif family protein</fullName>
    </recommendedName>
</protein>